<dbReference type="AlphaFoldDB" id="A0A9W9RA91"/>
<feature type="chain" id="PRO_5040978486" description="Bulb-type lectin domain-containing protein" evidence="1">
    <location>
        <begin position="20"/>
        <end position="398"/>
    </location>
</feature>
<reference evidence="2" key="1">
    <citation type="submission" date="2022-11" db="EMBL/GenBank/DDBJ databases">
        <authorList>
            <person name="Petersen C."/>
        </authorList>
    </citation>
    <scope>NUCLEOTIDE SEQUENCE</scope>
    <source>
        <strain evidence="2">IBT 29864</strain>
    </source>
</reference>
<sequence length="398" mass="41885">MVAIGVLLSLMPCLQFGYGLTLTGDPSLTMDLTADAADNALVADWDITVVLYLQQDLEATVEYSGSSESTSIDDETLSATANDTSVMIITAGADVNLTDDTIVKHGYSTNLWEASFWGLNAAVNIQNTSISYITDINVTTHNGAANIYAYGSETVVHIDGAWLYSSGPAAHGLYASGNGTIIATGTATISDSTLYAGLLAGFVIFSSSERYSGASLSISSSTIDLLNEDIPALWFGNVIADATLDDVVITTESGILVVANYSQVTQEFDYYAGYSDNNALSPAEAYIIVSDSTLTGDLVAYNESLISWSLTDSSSWTGTAYSGYGTYYIGVSLDSTSTWTLTADTCVYNFTDTDTSVTNVKSGGYTLTYDKSSSANTWLDEKTVSLSGGGSLVPGTCN</sequence>
<evidence type="ECO:0008006" key="4">
    <source>
        <dbReference type="Google" id="ProtNLM"/>
    </source>
</evidence>
<gene>
    <name evidence="2" type="ORF">N7496_012756</name>
</gene>
<dbReference type="EMBL" id="JAPZBS010000010">
    <property type="protein sequence ID" value="KAJ5355544.1"/>
    <property type="molecule type" value="Genomic_DNA"/>
</dbReference>
<name>A0A9W9RA91_9EURO</name>
<feature type="signal peptide" evidence="1">
    <location>
        <begin position="1"/>
        <end position="19"/>
    </location>
</feature>
<reference evidence="2" key="2">
    <citation type="journal article" date="2023" name="IMA Fungus">
        <title>Comparative genomic study of the Penicillium genus elucidates a diverse pangenome and 15 lateral gene transfer events.</title>
        <authorList>
            <person name="Petersen C."/>
            <person name="Sorensen T."/>
            <person name="Nielsen M.R."/>
            <person name="Sondergaard T.E."/>
            <person name="Sorensen J.L."/>
            <person name="Fitzpatrick D.A."/>
            <person name="Frisvad J.C."/>
            <person name="Nielsen K.L."/>
        </authorList>
    </citation>
    <scope>NUCLEOTIDE SEQUENCE</scope>
    <source>
        <strain evidence="2">IBT 29864</strain>
    </source>
</reference>
<organism evidence="2 3">
    <name type="scientific">Penicillium cataractarum</name>
    <dbReference type="NCBI Taxonomy" id="2100454"/>
    <lineage>
        <taxon>Eukaryota</taxon>
        <taxon>Fungi</taxon>
        <taxon>Dikarya</taxon>
        <taxon>Ascomycota</taxon>
        <taxon>Pezizomycotina</taxon>
        <taxon>Eurotiomycetes</taxon>
        <taxon>Eurotiomycetidae</taxon>
        <taxon>Eurotiales</taxon>
        <taxon>Aspergillaceae</taxon>
        <taxon>Penicillium</taxon>
    </lineage>
</organism>
<comment type="caution">
    <text evidence="2">The sequence shown here is derived from an EMBL/GenBank/DDBJ whole genome shotgun (WGS) entry which is preliminary data.</text>
</comment>
<dbReference type="Proteomes" id="UP001147782">
    <property type="component" value="Unassembled WGS sequence"/>
</dbReference>
<dbReference type="GeneID" id="81444848"/>
<protein>
    <recommendedName>
        <fullName evidence="4">Bulb-type lectin domain-containing protein</fullName>
    </recommendedName>
</protein>
<dbReference type="OrthoDB" id="10018600at2759"/>
<dbReference type="InterPro" id="IPR011050">
    <property type="entry name" value="Pectin_lyase_fold/virulence"/>
</dbReference>
<evidence type="ECO:0000256" key="1">
    <source>
        <dbReference type="SAM" id="SignalP"/>
    </source>
</evidence>
<evidence type="ECO:0000313" key="2">
    <source>
        <dbReference type="EMBL" id="KAJ5355544.1"/>
    </source>
</evidence>
<proteinExistence type="predicted"/>
<keyword evidence="1" id="KW-0732">Signal</keyword>
<accession>A0A9W9RA91</accession>
<dbReference type="RefSeq" id="XP_056549567.1">
    <property type="nucleotide sequence ID" value="XM_056705669.1"/>
</dbReference>
<keyword evidence="3" id="KW-1185">Reference proteome</keyword>
<dbReference type="SUPFAM" id="SSF51126">
    <property type="entry name" value="Pectin lyase-like"/>
    <property type="match status" value="1"/>
</dbReference>
<evidence type="ECO:0000313" key="3">
    <source>
        <dbReference type="Proteomes" id="UP001147782"/>
    </source>
</evidence>